<dbReference type="AlphaFoldDB" id="A0A9W6ZSF7"/>
<name>A0A9W6ZSF7_9STRA</name>
<dbReference type="Proteomes" id="UP001165082">
    <property type="component" value="Unassembled WGS sequence"/>
</dbReference>
<dbReference type="OrthoDB" id="199770at2759"/>
<accession>A0A9W6ZSF7</accession>
<keyword evidence="3" id="KW-1185">Reference proteome</keyword>
<evidence type="ECO:0000313" key="2">
    <source>
        <dbReference type="EMBL" id="GMH59637.1"/>
    </source>
</evidence>
<protein>
    <submittedName>
        <fullName evidence="2">Uncharacterized protein</fullName>
    </submittedName>
</protein>
<evidence type="ECO:0000256" key="1">
    <source>
        <dbReference type="SAM" id="MobiDB-lite"/>
    </source>
</evidence>
<reference evidence="2" key="1">
    <citation type="submission" date="2022-07" db="EMBL/GenBank/DDBJ databases">
        <title>Genome analysis of Parmales, a sister group of diatoms, reveals the evolutionary specialization of diatoms from phago-mixotrophs to photoautotrophs.</title>
        <authorList>
            <person name="Ban H."/>
            <person name="Sato S."/>
            <person name="Yoshikawa S."/>
            <person name="Kazumasa Y."/>
            <person name="Nakamura Y."/>
            <person name="Ichinomiya M."/>
            <person name="Saitoh K."/>
            <person name="Sato N."/>
            <person name="Blanc-Mathieu R."/>
            <person name="Endo H."/>
            <person name="Kuwata A."/>
            <person name="Ogata H."/>
        </authorList>
    </citation>
    <scope>NUCLEOTIDE SEQUENCE</scope>
</reference>
<evidence type="ECO:0000313" key="3">
    <source>
        <dbReference type="Proteomes" id="UP001165082"/>
    </source>
</evidence>
<feature type="region of interest" description="Disordered" evidence="1">
    <location>
        <begin position="84"/>
        <end position="125"/>
    </location>
</feature>
<comment type="caution">
    <text evidence="2">The sequence shown here is derived from an EMBL/GenBank/DDBJ whole genome shotgun (WGS) entry which is preliminary data.</text>
</comment>
<organism evidence="2 3">
    <name type="scientific">Triparma retinervis</name>
    <dbReference type="NCBI Taxonomy" id="2557542"/>
    <lineage>
        <taxon>Eukaryota</taxon>
        <taxon>Sar</taxon>
        <taxon>Stramenopiles</taxon>
        <taxon>Ochrophyta</taxon>
        <taxon>Bolidophyceae</taxon>
        <taxon>Parmales</taxon>
        <taxon>Triparmaceae</taxon>
        <taxon>Triparma</taxon>
    </lineage>
</organism>
<gene>
    <name evidence="2" type="ORF">TrRE_jg8077</name>
</gene>
<feature type="compositionally biased region" description="Low complexity" evidence="1">
    <location>
        <begin position="236"/>
        <end position="247"/>
    </location>
</feature>
<sequence length="262" mass="27626">MATEAPITAPAPETTTEVPIADLQLKFFNFAPSSFFNNIFAAADEYCADGLDAMEFEIYATRNIFSIPEEVQQLIMEEIAAGATQGTPGKKAKTSASASPSAGADSSSDSTTSIPKSVDDLPSKEDTLKLDQELMELRNKLRAVKKNGHQLKVAAEKLQTLVEKATKSSDGVAAAISAGSESIGAPLHDTVSAVVMGKDGLAQLKEEGMAIVNQMAEDEEDEENDENNTSTSTMEGKFAAAKSAIGGSSARDISNLTNILKK</sequence>
<feature type="compositionally biased region" description="Acidic residues" evidence="1">
    <location>
        <begin position="216"/>
        <end position="226"/>
    </location>
</feature>
<feature type="compositionally biased region" description="Low complexity" evidence="1">
    <location>
        <begin position="94"/>
        <end position="116"/>
    </location>
</feature>
<dbReference type="EMBL" id="BRXZ01000999">
    <property type="protein sequence ID" value="GMH59637.1"/>
    <property type="molecule type" value="Genomic_DNA"/>
</dbReference>
<feature type="region of interest" description="Disordered" evidence="1">
    <location>
        <begin position="216"/>
        <end position="247"/>
    </location>
</feature>
<proteinExistence type="predicted"/>